<evidence type="ECO:0000256" key="4">
    <source>
        <dbReference type="ARBA" id="ARBA00023136"/>
    </source>
</evidence>
<comment type="similarity">
    <text evidence="5 6">Belongs to the complex I subunit 1 family.</text>
</comment>
<dbReference type="PANTHER" id="PTHR11432:SF3">
    <property type="entry name" value="NADH-UBIQUINONE OXIDOREDUCTASE CHAIN 1"/>
    <property type="match status" value="1"/>
</dbReference>
<dbReference type="InterPro" id="IPR001694">
    <property type="entry name" value="NADH_UbQ_OxRdtase_su1/FPO"/>
</dbReference>
<keyword evidence="5 6" id="KW-0520">NAD</keyword>
<gene>
    <name evidence="5" type="primary">nuoH</name>
    <name evidence="8" type="ORF">B0F87_10519</name>
</gene>
<feature type="transmembrane region" description="Helical" evidence="5">
    <location>
        <begin position="109"/>
        <end position="128"/>
    </location>
</feature>
<feature type="transmembrane region" description="Helical" evidence="5">
    <location>
        <begin position="74"/>
        <end position="97"/>
    </location>
</feature>
<dbReference type="GO" id="GO:0016655">
    <property type="term" value="F:oxidoreductase activity, acting on NAD(P)H, quinone or similar compound as acceptor"/>
    <property type="evidence" value="ECO:0007669"/>
    <property type="project" value="UniProtKB-UniRule"/>
</dbReference>
<name>A0A2S6HDT0_9GAMM</name>
<feature type="transmembrane region" description="Helical" evidence="5">
    <location>
        <begin position="235"/>
        <end position="255"/>
    </location>
</feature>
<keyword evidence="5" id="KW-1003">Cell membrane</keyword>
<evidence type="ECO:0000256" key="3">
    <source>
        <dbReference type="ARBA" id="ARBA00022989"/>
    </source>
</evidence>
<sequence>MNASLGDATDIIGILVSVIVVAAMLVWVERRLLAVWQDRLGPNRVGPFGLMQVAADMIKMFFKEDWIPPFADKPVFVLAPTIVFITMLTGFAVIPFAPGVGIIDFNFGLLYFLALSSLSVYSIVLAGYASNNKYSLLGGLRAAAQTVSYEVFMGISIMGVVMLSGTFNLREIVEAQRDGWFIIPQFFGFIIFLIAVIAESRRTPLDLPEAEQELVAGFHTEYSGMKFGMFFVGEYLGITLSSAMIVTLFFGGWLGPWLPPLLWFCLKTAVGIMFFILLRGSLPRPRYDQLMAFGWKVLLPAALLNLLVTGAVVLSMHSPLVASSQALAWEFGAGSSSFPSREAGASPSGFPSWSLGTSVRRENQC</sequence>
<keyword evidence="3 5" id="KW-1133">Transmembrane helix</keyword>
<comment type="catalytic activity">
    <reaction evidence="5">
        <text>a quinone + NADH + 5 H(+)(in) = a quinol + NAD(+) + 4 H(+)(out)</text>
        <dbReference type="Rhea" id="RHEA:57888"/>
        <dbReference type="ChEBI" id="CHEBI:15378"/>
        <dbReference type="ChEBI" id="CHEBI:24646"/>
        <dbReference type="ChEBI" id="CHEBI:57540"/>
        <dbReference type="ChEBI" id="CHEBI:57945"/>
        <dbReference type="ChEBI" id="CHEBI:132124"/>
    </reaction>
</comment>
<evidence type="ECO:0000256" key="2">
    <source>
        <dbReference type="ARBA" id="ARBA00022692"/>
    </source>
</evidence>
<evidence type="ECO:0000313" key="8">
    <source>
        <dbReference type="EMBL" id="PPK75553.1"/>
    </source>
</evidence>
<comment type="caution">
    <text evidence="8">The sequence shown here is derived from an EMBL/GenBank/DDBJ whole genome shotgun (WGS) entry which is preliminary data.</text>
</comment>
<evidence type="ECO:0000256" key="5">
    <source>
        <dbReference type="HAMAP-Rule" id="MF_01350"/>
    </source>
</evidence>
<evidence type="ECO:0000256" key="7">
    <source>
        <dbReference type="SAM" id="MobiDB-lite"/>
    </source>
</evidence>
<feature type="region of interest" description="Disordered" evidence="7">
    <location>
        <begin position="341"/>
        <end position="365"/>
    </location>
</feature>
<evidence type="ECO:0000313" key="9">
    <source>
        <dbReference type="Proteomes" id="UP000240010"/>
    </source>
</evidence>
<dbReference type="GO" id="GO:0009060">
    <property type="term" value="P:aerobic respiration"/>
    <property type="evidence" value="ECO:0007669"/>
    <property type="project" value="TreeGrafter"/>
</dbReference>
<dbReference type="Proteomes" id="UP000240010">
    <property type="component" value="Unassembled WGS sequence"/>
</dbReference>
<dbReference type="PANTHER" id="PTHR11432">
    <property type="entry name" value="NADH DEHYDROGENASE SUBUNIT 1"/>
    <property type="match status" value="1"/>
</dbReference>
<dbReference type="HAMAP" id="MF_01350">
    <property type="entry name" value="NDH1_NuoH"/>
    <property type="match status" value="1"/>
</dbReference>
<dbReference type="EMBL" id="PTIZ01000005">
    <property type="protein sequence ID" value="PPK75553.1"/>
    <property type="molecule type" value="Genomic_DNA"/>
</dbReference>
<protein>
    <recommendedName>
        <fullName evidence="5">NADH-quinone oxidoreductase subunit H</fullName>
        <ecNumber evidence="5">7.1.1.-</ecNumber>
    </recommendedName>
    <alternativeName>
        <fullName evidence="5">NADH dehydrogenase I subunit H</fullName>
    </alternativeName>
    <alternativeName>
        <fullName evidence="5">NDH-1 subunit H</fullName>
    </alternativeName>
</protein>
<dbReference type="EC" id="7.1.1.-" evidence="5"/>
<dbReference type="NCBIfam" id="NF004741">
    <property type="entry name" value="PRK06076.1-2"/>
    <property type="match status" value="1"/>
</dbReference>
<comment type="function">
    <text evidence="5">NDH-1 shuttles electrons from NADH, via FMN and iron-sulfur (Fe-S) centers, to quinones in the respiratory chain. The immediate electron acceptor for the enzyme in this species is believed to be ubiquinone. Couples the redox reaction to proton translocation (for every two electrons transferred, four hydrogen ions are translocated across the cytoplasmic membrane), and thus conserves the redox energy in a proton gradient. This subunit may bind ubiquinone.</text>
</comment>
<organism evidence="8 9">
    <name type="scientific">Methylobacter tundripaludum</name>
    <dbReference type="NCBI Taxonomy" id="173365"/>
    <lineage>
        <taxon>Bacteria</taxon>
        <taxon>Pseudomonadati</taxon>
        <taxon>Pseudomonadota</taxon>
        <taxon>Gammaproteobacteria</taxon>
        <taxon>Methylococcales</taxon>
        <taxon>Methylococcaceae</taxon>
        <taxon>Methylobacter</taxon>
    </lineage>
</organism>
<evidence type="ECO:0000256" key="1">
    <source>
        <dbReference type="ARBA" id="ARBA00004141"/>
    </source>
</evidence>
<feature type="transmembrane region" description="Helical" evidence="5">
    <location>
        <begin position="12"/>
        <end position="33"/>
    </location>
</feature>
<feature type="transmembrane region" description="Helical" evidence="5">
    <location>
        <begin position="149"/>
        <end position="167"/>
    </location>
</feature>
<accession>A0A2S6HDT0</accession>
<proteinExistence type="inferred from homology"/>
<feature type="transmembrane region" description="Helical" evidence="5">
    <location>
        <begin position="290"/>
        <end position="314"/>
    </location>
</feature>
<feature type="transmembrane region" description="Helical" evidence="5">
    <location>
        <begin position="179"/>
        <end position="198"/>
    </location>
</feature>
<evidence type="ECO:0000256" key="6">
    <source>
        <dbReference type="RuleBase" id="RU000471"/>
    </source>
</evidence>
<keyword evidence="5" id="KW-1278">Translocase</keyword>
<dbReference type="AlphaFoldDB" id="A0A2S6HDT0"/>
<comment type="subcellular location">
    <subcellularLocation>
        <location evidence="5 6">Cell membrane</location>
        <topology evidence="5 6">Multi-pass membrane protein</topology>
    </subcellularLocation>
    <subcellularLocation>
        <location evidence="1">Membrane</location>
        <topology evidence="1">Multi-pass membrane protein</topology>
    </subcellularLocation>
</comment>
<dbReference type="GO" id="GO:0005886">
    <property type="term" value="C:plasma membrane"/>
    <property type="evidence" value="ECO:0007669"/>
    <property type="project" value="UniProtKB-SubCell"/>
</dbReference>
<dbReference type="GO" id="GO:0048038">
    <property type="term" value="F:quinone binding"/>
    <property type="evidence" value="ECO:0007669"/>
    <property type="project" value="UniProtKB-KW"/>
</dbReference>
<dbReference type="PROSITE" id="PS00667">
    <property type="entry name" value="COMPLEX1_ND1_1"/>
    <property type="match status" value="1"/>
</dbReference>
<dbReference type="InterPro" id="IPR018086">
    <property type="entry name" value="NADH_UbQ_OxRdtase_su1_CS"/>
</dbReference>
<dbReference type="RefSeq" id="WP_104428805.1">
    <property type="nucleotide sequence ID" value="NZ_PTIZ01000005.1"/>
</dbReference>
<reference evidence="8 9" key="1">
    <citation type="submission" date="2018-02" db="EMBL/GenBank/DDBJ databases">
        <title>Subsurface microbial communities from deep shales in Ohio and West Virginia, USA.</title>
        <authorList>
            <person name="Wrighton K."/>
        </authorList>
    </citation>
    <scope>NUCLEOTIDE SEQUENCE [LARGE SCALE GENOMIC DNA]</scope>
    <source>
        <strain evidence="8 9">OWC-DMM</strain>
    </source>
</reference>
<comment type="subunit">
    <text evidence="5">NDH-1 is composed of 14 different subunits. Subunits NuoA, H, J, K, L, M, N constitute the membrane sector of the complex.</text>
</comment>
<dbReference type="Pfam" id="PF00146">
    <property type="entry name" value="NADHdh"/>
    <property type="match status" value="1"/>
</dbReference>
<dbReference type="NCBIfam" id="NF004740">
    <property type="entry name" value="PRK06076.1-1"/>
    <property type="match status" value="1"/>
</dbReference>
<keyword evidence="5" id="KW-0874">Quinone</keyword>
<keyword evidence="4 5" id="KW-0472">Membrane</keyword>
<keyword evidence="2 5" id="KW-0812">Transmembrane</keyword>
<keyword evidence="5" id="KW-0830">Ubiquinone</keyword>
<dbReference type="GO" id="GO:0003954">
    <property type="term" value="F:NADH dehydrogenase activity"/>
    <property type="evidence" value="ECO:0007669"/>
    <property type="project" value="TreeGrafter"/>
</dbReference>
<feature type="transmembrane region" description="Helical" evidence="5">
    <location>
        <begin position="261"/>
        <end position="278"/>
    </location>
</feature>